<gene>
    <name evidence="1" type="ORF">GA_TR414_c3_g1_i1_g.1325</name>
</gene>
<sequence>MSCLLEEHLYYSTALSNRDQTGKITEKISHFFMIQETELFTAKGFISSSAKGLGSCRAIFLLDQERVFFWENGGRWILKEIENGKKMVSTNGYFVVRERKLIQWHCARERNPRHFQGCSLRFTFSKNSTPTNQGTFQFVFWFGSVR</sequence>
<organism evidence="1">
    <name type="scientific">Noccaea caerulescens</name>
    <name type="common">Alpine penny-cress</name>
    <name type="synonym">Thlaspi caerulescens</name>
    <dbReference type="NCBI Taxonomy" id="107243"/>
    <lineage>
        <taxon>Eukaryota</taxon>
        <taxon>Viridiplantae</taxon>
        <taxon>Streptophyta</taxon>
        <taxon>Embryophyta</taxon>
        <taxon>Tracheophyta</taxon>
        <taxon>Spermatophyta</taxon>
        <taxon>Magnoliopsida</taxon>
        <taxon>eudicotyledons</taxon>
        <taxon>Gunneridae</taxon>
        <taxon>Pentapetalae</taxon>
        <taxon>rosids</taxon>
        <taxon>malvids</taxon>
        <taxon>Brassicales</taxon>
        <taxon>Brassicaceae</taxon>
        <taxon>Coluteocarpeae</taxon>
        <taxon>Noccaea</taxon>
    </lineage>
</organism>
<proteinExistence type="predicted"/>
<name>A0A1J3E7B2_NOCCA</name>
<evidence type="ECO:0000313" key="1">
    <source>
        <dbReference type="EMBL" id="JAU27166.1"/>
    </source>
</evidence>
<protein>
    <submittedName>
        <fullName evidence="1">Uncharacterized protein</fullName>
    </submittedName>
</protein>
<dbReference type="EMBL" id="GEVI01005154">
    <property type="protein sequence ID" value="JAU27166.1"/>
    <property type="molecule type" value="Transcribed_RNA"/>
</dbReference>
<dbReference type="AlphaFoldDB" id="A0A1J3E7B2"/>
<accession>A0A1J3E7B2</accession>
<reference evidence="1" key="1">
    <citation type="submission" date="2016-07" db="EMBL/GenBank/DDBJ databases">
        <title>De novo transcriptome assembly of four accessions of the metal hyperaccumulator plant Noccaea caerulescens.</title>
        <authorList>
            <person name="Blande D."/>
            <person name="Halimaa P."/>
            <person name="Tervahauta A.I."/>
            <person name="Aarts M.G."/>
            <person name="Karenlampi S.O."/>
        </authorList>
    </citation>
    <scope>NUCLEOTIDE SEQUENCE</scope>
</reference>